<protein>
    <recommendedName>
        <fullName evidence="3">Transposase Tc1-like domain-containing protein</fullName>
    </recommendedName>
</protein>
<dbReference type="AlphaFoldDB" id="A0A4Y2NTK6"/>
<proteinExistence type="predicted"/>
<name>A0A4Y2NTK6_ARAVE</name>
<reference evidence="1 2" key="1">
    <citation type="journal article" date="2019" name="Sci. Rep.">
        <title>Orb-weaving spider Araneus ventricosus genome elucidates the spidroin gene catalogue.</title>
        <authorList>
            <person name="Kono N."/>
            <person name="Nakamura H."/>
            <person name="Ohtoshi R."/>
            <person name="Moran D.A.P."/>
            <person name="Shinohara A."/>
            <person name="Yoshida Y."/>
            <person name="Fujiwara M."/>
            <person name="Mori M."/>
            <person name="Tomita M."/>
            <person name="Arakawa K."/>
        </authorList>
    </citation>
    <scope>NUCLEOTIDE SEQUENCE [LARGE SCALE GENOMIC DNA]</scope>
</reference>
<evidence type="ECO:0000313" key="1">
    <source>
        <dbReference type="EMBL" id="GBN41096.1"/>
    </source>
</evidence>
<evidence type="ECO:0000313" key="2">
    <source>
        <dbReference type="Proteomes" id="UP000499080"/>
    </source>
</evidence>
<dbReference type="EMBL" id="BGPR01009604">
    <property type="protein sequence ID" value="GBN41096.1"/>
    <property type="molecule type" value="Genomic_DNA"/>
</dbReference>
<dbReference type="Gene3D" id="3.30.420.10">
    <property type="entry name" value="Ribonuclease H-like superfamily/Ribonuclease H"/>
    <property type="match status" value="1"/>
</dbReference>
<dbReference type="GO" id="GO:0003676">
    <property type="term" value="F:nucleic acid binding"/>
    <property type="evidence" value="ECO:0007669"/>
    <property type="project" value="InterPro"/>
</dbReference>
<sequence length="145" mass="16514">MSSIGCGTITKGIKTPLEDMGLDGRRSLPVAMCQTPKETNSVTAVVVALCCCRKAHICQTVSRRLHEGGLFARRPVVCLPLSPAHVRTRLHWTPELRSWTPENWDHALFTDEFRFNIHNDSRRAIIWREPGTRYRAPNVVERDHT</sequence>
<keyword evidence="2" id="KW-1185">Reference proteome</keyword>
<organism evidence="1 2">
    <name type="scientific">Araneus ventricosus</name>
    <name type="common">Orbweaver spider</name>
    <name type="synonym">Epeira ventricosa</name>
    <dbReference type="NCBI Taxonomy" id="182803"/>
    <lineage>
        <taxon>Eukaryota</taxon>
        <taxon>Metazoa</taxon>
        <taxon>Ecdysozoa</taxon>
        <taxon>Arthropoda</taxon>
        <taxon>Chelicerata</taxon>
        <taxon>Arachnida</taxon>
        <taxon>Araneae</taxon>
        <taxon>Araneomorphae</taxon>
        <taxon>Entelegynae</taxon>
        <taxon>Araneoidea</taxon>
        <taxon>Araneidae</taxon>
        <taxon>Araneus</taxon>
    </lineage>
</organism>
<dbReference type="OrthoDB" id="6425807at2759"/>
<dbReference type="InterPro" id="IPR036397">
    <property type="entry name" value="RNaseH_sf"/>
</dbReference>
<dbReference type="Proteomes" id="UP000499080">
    <property type="component" value="Unassembled WGS sequence"/>
</dbReference>
<evidence type="ECO:0008006" key="3">
    <source>
        <dbReference type="Google" id="ProtNLM"/>
    </source>
</evidence>
<comment type="caution">
    <text evidence="1">The sequence shown here is derived from an EMBL/GenBank/DDBJ whole genome shotgun (WGS) entry which is preliminary data.</text>
</comment>
<gene>
    <name evidence="1" type="ORF">AVEN_80329_1</name>
</gene>
<accession>A0A4Y2NTK6</accession>